<gene>
    <name evidence="7" type="ORF">N7456_008541</name>
</gene>
<dbReference type="Pfam" id="PF08573">
    <property type="entry name" value="SAE2"/>
    <property type="match status" value="1"/>
</dbReference>
<protein>
    <submittedName>
        <fullName evidence="7">DNA repair protein Sae2/CtIP</fullName>
    </submittedName>
</protein>
<evidence type="ECO:0000313" key="7">
    <source>
        <dbReference type="EMBL" id="KAJ5092680.1"/>
    </source>
</evidence>
<keyword evidence="3" id="KW-0539">Nucleus</keyword>
<feature type="coiled-coil region" evidence="4">
    <location>
        <begin position="23"/>
        <end position="71"/>
    </location>
</feature>
<feature type="compositionally biased region" description="Basic residues" evidence="5">
    <location>
        <begin position="616"/>
        <end position="625"/>
    </location>
</feature>
<feature type="region of interest" description="Disordered" evidence="5">
    <location>
        <begin position="174"/>
        <end position="288"/>
    </location>
</feature>
<evidence type="ECO:0000313" key="8">
    <source>
        <dbReference type="Proteomes" id="UP001149165"/>
    </source>
</evidence>
<evidence type="ECO:0000259" key="6">
    <source>
        <dbReference type="Pfam" id="PF08573"/>
    </source>
</evidence>
<dbReference type="Proteomes" id="UP001149165">
    <property type="component" value="Unassembled WGS sequence"/>
</dbReference>
<feature type="compositionally biased region" description="Polar residues" evidence="5">
    <location>
        <begin position="405"/>
        <end position="415"/>
    </location>
</feature>
<feature type="region of interest" description="Disordered" evidence="5">
    <location>
        <begin position="614"/>
        <end position="648"/>
    </location>
</feature>
<proteinExistence type="predicted"/>
<sequence>MDVLKELHSAVTDTYERYFERAFRTLESRLATHEIELTEAKNHAIIANEARQIAECRSLELQHEVTALQEELSHYASKPNDLEPPIEWAAIKHEFAPEHVWGADPSNMDQSRHFLEQKYRDLYNNFQTYSQTWSDLKAKVLQHKKKLRLMERQMRRDEFTQIIDGMPVRYRKVSKMDAAHANKSAEPPAPLRQNPPQVSKFSRSTIESANSTNADHDVFGSATASPPVKAEPSSQNLESIHHADMNTAKSPSRRDSETSDSASDMVPPLPDLHTRKRKRAPVTGQPQRASGIIDCPVQIKNEPISSSPSHNSAHALGQLIPSTQDLDDISSAVQTPTKRNMQRTVRWHDSVPMGPNDSSGPSTVLQPIDGNSRATKPLNRRPGHKKAKFTDPSAILSISEDGDTGDSSAPSNYAGTPSMPGPKASHVGTQSGCTQGRLEGLLEKPFRSRTPLVPFNGKANTGTTPGEESRPTNDRSSQQQPQSPHKSPSQGGQIINPEDEPYRSRPLHRLTLDHFKINPQNNQGLDYAYTAVVRKRDDRKCLSGCTRPECCGGKFRAMARLGGLPAKSPAEQKEEDQRVLEEYVGNDLNLLDGLNGEERENLLIEARTRAMANQYGKHRHSHQRARSPPGFWRTDMPSTQEIESDRQAAQRLEREKVEERYREAMRPGGLWTWADE</sequence>
<evidence type="ECO:0000256" key="1">
    <source>
        <dbReference type="ARBA" id="ARBA00004123"/>
    </source>
</evidence>
<organism evidence="7 8">
    <name type="scientific">Penicillium angulare</name>
    <dbReference type="NCBI Taxonomy" id="116970"/>
    <lineage>
        <taxon>Eukaryota</taxon>
        <taxon>Fungi</taxon>
        <taxon>Dikarya</taxon>
        <taxon>Ascomycota</taxon>
        <taxon>Pezizomycotina</taxon>
        <taxon>Eurotiomycetes</taxon>
        <taxon>Eurotiomycetidae</taxon>
        <taxon>Eurotiales</taxon>
        <taxon>Aspergillaceae</taxon>
        <taxon>Penicillium</taxon>
    </lineage>
</organism>
<name>A0A9W9F387_9EURO</name>
<reference evidence="7" key="2">
    <citation type="journal article" date="2023" name="IMA Fungus">
        <title>Comparative genomic study of the Penicillium genus elucidates a diverse pangenome and 15 lateral gene transfer events.</title>
        <authorList>
            <person name="Petersen C."/>
            <person name="Sorensen T."/>
            <person name="Nielsen M.R."/>
            <person name="Sondergaard T.E."/>
            <person name="Sorensen J.L."/>
            <person name="Fitzpatrick D.A."/>
            <person name="Frisvad J.C."/>
            <person name="Nielsen K.L."/>
        </authorList>
    </citation>
    <scope>NUCLEOTIDE SEQUENCE</scope>
    <source>
        <strain evidence="7">IBT 30069</strain>
    </source>
</reference>
<feature type="compositionally biased region" description="Low complexity" evidence="5">
    <location>
        <begin position="476"/>
        <end position="490"/>
    </location>
</feature>
<evidence type="ECO:0000256" key="4">
    <source>
        <dbReference type="SAM" id="Coils"/>
    </source>
</evidence>
<evidence type="ECO:0000256" key="3">
    <source>
        <dbReference type="ARBA" id="ARBA00023242"/>
    </source>
</evidence>
<dbReference type="GO" id="GO:0003684">
    <property type="term" value="F:damaged DNA binding"/>
    <property type="evidence" value="ECO:0007669"/>
    <property type="project" value="TreeGrafter"/>
</dbReference>
<feature type="compositionally biased region" description="Polar residues" evidence="5">
    <location>
        <begin position="356"/>
        <end position="365"/>
    </location>
</feature>
<feature type="compositionally biased region" description="Basic residues" evidence="5">
    <location>
        <begin position="378"/>
        <end position="387"/>
    </location>
</feature>
<keyword evidence="8" id="KW-1185">Reference proteome</keyword>
<feature type="domain" description="DNA endonuclease activator Ctp1 C-terminal" evidence="6">
    <location>
        <begin position="528"/>
        <end position="641"/>
    </location>
</feature>
<dbReference type="PANTHER" id="PTHR15107">
    <property type="entry name" value="RETINOBLASTOMA BINDING PROTEIN 8"/>
    <property type="match status" value="1"/>
</dbReference>
<comment type="caution">
    <text evidence="7">The sequence shown here is derived from an EMBL/GenBank/DDBJ whole genome shotgun (WGS) entry which is preliminary data.</text>
</comment>
<evidence type="ECO:0000256" key="5">
    <source>
        <dbReference type="SAM" id="MobiDB-lite"/>
    </source>
</evidence>
<evidence type="ECO:0000256" key="2">
    <source>
        <dbReference type="ARBA" id="ARBA00022763"/>
    </source>
</evidence>
<feature type="region of interest" description="Disordered" evidence="5">
    <location>
        <begin position="348"/>
        <end position="504"/>
    </location>
</feature>
<dbReference type="OrthoDB" id="5801062at2759"/>
<reference evidence="7" key="1">
    <citation type="submission" date="2022-11" db="EMBL/GenBank/DDBJ databases">
        <authorList>
            <person name="Petersen C."/>
        </authorList>
    </citation>
    <scope>NUCLEOTIDE SEQUENCE</scope>
    <source>
        <strain evidence="7">IBT 30069</strain>
    </source>
</reference>
<accession>A0A9W9F387</accession>
<feature type="compositionally biased region" description="Polar residues" evidence="5">
    <location>
        <begin position="194"/>
        <end position="213"/>
    </location>
</feature>
<dbReference type="InterPro" id="IPR033316">
    <property type="entry name" value="RBBP8-like"/>
</dbReference>
<keyword evidence="4" id="KW-0175">Coiled coil</keyword>
<keyword evidence="2" id="KW-0227">DNA damage</keyword>
<dbReference type="EMBL" id="JAPQKH010000006">
    <property type="protein sequence ID" value="KAJ5092680.1"/>
    <property type="molecule type" value="Genomic_DNA"/>
</dbReference>
<dbReference type="AlphaFoldDB" id="A0A9W9F387"/>
<dbReference type="GO" id="GO:0005634">
    <property type="term" value="C:nucleus"/>
    <property type="evidence" value="ECO:0007669"/>
    <property type="project" value="UniProtKB-SubCell"/>
</dbReference>
<dbReference type="GO" id="GO:0010792">
    <property type="term" value="P:DNA double-strand break processing involved in repair via single-strand annealing"/>
    <property type="evidence" value="ECO:0007669"/>
    <property type="project" value="TreeGrafter"/>
</dbReference>
<comment type="subcellular location">
    <subcellularLocation>
        <location evidence="1">Nucleus</location>
    </subcellularLocation>
</comment>
<dbReference type="InterPro" id="IPR013882">
    <property type="entry name" value="Ctp1_C"/>
</dbReference>
<dbReference type="PANTHER" id="PTHR15107:SF0">
    <property type="entry name" value="DNA ENDONUCLEASE ACTIVATOR CTP1 C-TERMINAL DOMAIN-CONTAINING PROTEIN"/>
    <property type="match status" value="1"/>
</dbReference>